<evidence type="ECO:0000256" key="1">
    <source>
        <dbReference type="SAM" id="MobiDB-lite"/>
    </source>
</evidence>
<gene>
    <name evidence="2" type="ORF">A9Z42_0043850</name>
</gene>
<evidence type="ECO:0000313" key="3">
    <source>
        <dbReference type="Proteomes" id="UP000219286"/>
    </source>
</evidence>
<dbReference type="EMBL" id="LFMI01000452">
    <property type="protein sequence ID" value="OTA03878.1"/>
    <property type="molecule type" value="Genomic_DNA"/>
</dbReference>
<protein>
    <submittedName>
        <fullName evidence="2">Uncharacterized protein</fullName>
    </submittedName>
</protein>
<dbReference type="Proteomes" id="UP000219286">
    <property type="component" value="Unassembled WGS sequence"/>
</dbReference>
<feature type="compositionally biased region" description="Polar residues" evidence="1">
    <location>
        <begin position="87"/>
        <end position="98"/>
    </location>
</feature>
<keyword evidence="3" id="KW-1185">Reference proteome</keyword>
<name>A0A2H2ZD96_TRIPA</name>
<comment type="caution">
    <text evidence="2">The sequence shown here is derived from an EMBL/GenBank/DDBJ whole genome shotgun (WGS) entry which is preliminary data.</text>
</comment>
<dbReference type="AlphaFoldDB" id="A0A2H2ZD96"/>
<organism evidence="2 3">
    <name type="scientific">Trichoderma parareesei</name>
    <name type="common">Filamentous fungus</name>
    <dbReference type="NCBI Taxonomy" id="858221"/>
    <lineage>
        <taxon>Eukaryota</taxon>
        <taxon>Fungi</taxon>
        <taxon>Dikarya</taxon>
        <taxon>Ascomycota</taxon>
        <taxon>Pezizomycotina</taxon>
        <taxon>Sordariomycetes</taxon>
        <taxon>Hypocreomycetidae</taxon>
        <taxon>Hypocreales</taxon>
        <taxon>Hypocreaceae</taxon>
        <taxon>Trichoderma</taxon>
    </lineage>
</organism>
<feature type="region of interest" description="Disordered" evidence="1">
    <location>
        <begin position="77"/>
        <end position="98"/>
    </location>
</feature>
<reference evidence="2 3" key="1">
    <citation type="journal article" date="2015" name="Genome Announc.">
        <title>Genome sequence and annotation of Trichoderma parareesei, the ancestor of the cellulase producer Trichoderma reesei.</title>
        <authorList>
            <person name="Yang D."/>
            <person name="Pomraning K."/>
            <person name="Kopchinskiy A."/>
            <person name="Karimi Aghcheh R."/>
            <person name="Atanasova L."/>
            <person name="Chenthamara K."/>
            <person name="Baker S.E."/>
            <person name="Zhang R."/>
            <person name="Shen Q."/>
            <person name="Freitag M."/>
            <person name="Kubicek C.P."/>
            <person name="Druzhinina I.S."/>
        </authorList>
    </citation>
    <scope>NUCLEOTIDE SEQUENCE [LARGE SCALE GENOMIC DNA]</scope>
    <source>
        <strain evidence="2 3">CBS 125925</strain>
    </source>
</reference>
<sequence>MTGGQEDDDSVLLTDNEALDTFLWYTGRDATNSFGQDDCPGLSPNFPLTWDNNNIGNLALPTNLNNTHCFETASPMSRADSLGLTDSALSPDSLNTPI</sequence>
<proteinExistence type="predicted"/>
<evidence type="ECO:0000313" key="2">
    <source>
        <dbReference type="EMBL" id="OTA03878.1"/>
    </source>
</evidence>
<accession>A0A2H2ZD96</accession>